<proteinExistence type="predicted"/>
<evidence type="ECO:0000256" key="2">
    <source>
        <dbReference type="SAM" id="Phobius"/>
    </source>
</evidence>
<dbReference type="AlphaFoldDB" id="A0A2V3HUA7"/>
<keyword evidence="2" id="KW-1133">Transmembrane helix</keyword>
<keyword evidence="2" id="KW-0812">Transmembrane</keyword>
<sequence length="243" mass="26612">MTGGAMRWAKRLAGASFLLLLIGVISLWQAEASIYDNLDPGQNHLLELEAGQSGEVSLTETGKYVALRIEGGGEAELRLLNSTGEEEEGATPGVWEAKRVTENGTSYMPVRVFTAIEAGTYTLHNDGDSTLWLVDDVSAGAALFKDRWFVLMFLGCSLGLPLAGVALFLAIIDWRRAKKGGSPVIIPSEGRLPTTDELYREYRGLPQSEVERDVPDPFVGQVPVADEPQREEEKSDWRGWDEG</sequence>
<dbReference type="Proteomes" id="UP000248161">
    <property type="component" value="Unassembled WGS sequence"/>
</dbReference>
<feature type="region of interest" description="Disordered" evidence="1">
    <location>
        <begin position="207"/>
        <end position="243"/>
    </location>
</feature>
<protein>
    <submittedName>
        <fullName evidence="3">Uncharacterized protein</fullName>
    </submittedName>
</protein>
<organism evidence="3 4">
    <name type="scientific">Candidatus Thalassarchaeum betae</name>
    <dbReference type="NCBI Taxonomy" id="2599289"/>
    <lineage>
        <taxon>Archaea</taxon>
        <taxon>Methanobacteriati</taxon>
        <taxon>Thermoplasmatota</taxon>
        <taxon>Candidatus Poseidoniia</taxon>
        <taxon>Candidatus Poseidoniales</taxon>
        <taxon>Candidatus Thalassarchaeaceae</taxon>
        <taxon>Candidatus Thalassarchaeum</taxon>
    </lineage>
</organism>
<name>A0A2V3HUA7_9ARCH</name>
<keyword evidence="2" id="KW-0472">Membrane</keyword>
<comment type="caution">
    <text evidence="3">The sequence shown here is derived from an EMBL/GenBank/DDBJ whole genome shotgun (WGS) entry which is preliminary data.</text>
</comment>
<evidence type="ECO:0000313" key="3">
    <source>
        <dbReference type="EMBL" id="PXF22409.1"/>
    </source>
</evidence>
<evidence type="ECO:0000256" key="1">
    <source>
        <dbReference type="SAM" id="MobiDB-lite"/>
    </source>
</evidence>
<feature type="transmembrane region" description="Helical" evidence="2">
    <location>
        <begin position="148"/>
        <end position="172"/>
    </location>
</feature>
<reference evidence="3 4" key="1">
    <citation type="journal article" date="2015" name="Nat. Commun.">
        <title>Genomic and transcriptomic evidence for scavenging of diverse organic compounds by widespread deep-sea archaea.</title>
        <authorList>
            <person name="Li M."/>
            <person name="Baker B.J."/>
            <person name="Anantharaman K."/>
            <person name="Jain S."/>
            <person name="Breier J.A."/>
            <person name="Dick G.J."/>
        </authorList>
    </citation>
    <scope>NUCLEOTIDE SEQUENCE [LARGE SCALE GENOMIC DNA]</scope>
    <source>
        <strain evidence="3">Cayman_51_deep</strain>
    </source>
</reference>
<feature type="compositionally biased region" description="Basic and acidic residues" evidence="1">
    <location>
        <begin position="227"/>
        <end position="243"/>
    </location>
</feature>
<accession>A0A2V3HUA7</accession>
<dbReference type="EMBL" id="PSPG01000001">
    <property type="protein sequence ID" value="PXF22409.1"/>
    <property type="molecule type" value="Genomic_DNA"/>
</dbReference>
<evidence type="ECO:0000313" key="4">
    <source>
        <dbReference type="Proteomes" id="UP000248161"/>
    </source>
</evidence>
<gene>
    <name evidence="3" type="ORF">CXX69_00245</name>
</gene>